<organism evidence="2 3">
    <name type="scientific">Caballeronia glathei</name>
    <dbReference type="NCBI Taxonomy" id="60547"/>
    <lineage>
        <taxon>Bacteria</taxon>
        <taxon>Pseudomonadati</taxon>
        <taxon>Pseudomonadota</taxon>
        <taxon>Betaproteobacteria</taxon>
        <taxon>Burkholderiales</taxon>
        <taxon>Burkholderiaceae</taxon>
        <taxon>Caballeronia</taxon>
    </lineage>
</organism>
<dbReference type="GO" id="GO:0051920">
    <property type="term" value="F:peroxiredoxin activity"/>
    <property type="evidence" value="ECO:0007669"/>
    <property type="project" value="InterPro"/>
</dbReference>
<accession>A0A069PSM6</accession>
<comment type="caution">
    <text evidence="2">The sequence shown here is derived from an EMBL/GenBank/DDBJ whole genome shotgun (WGS) entry which is preliminary data.</text>
</comment>
<evidence type="ECO:0000313" key="2">
    <source>
        <dbReference type="EMBL" id="KDR43738.1"/>
    </source>
</evidence>
<dbReference type="RefSeq" id="WP_035930769.1">
    <property type="nucleotide sequence ID" value="NZ_CADFFX010000001.1"/>
</dbReference>
<dbReference type="Gene3D" id="1.20.1290.10">
    <property type="entry name" value="AhpD-like"/>
    <property type="match status" value="1"/>
</dbReference>
<dbReference type="Proteomes" id="UP000027466">
    <property type="component" value="Unassembled WGS sequence"/>
</dbReference>
<proteinExistence type="predicted"/>
<evidence type="ECO:0000259" key="1">
    <source>
        <dbReference type="Pfam" id="PF02627"/>
    </source>
</evidence>
<dbReference type="InterPro" id="IPR003779">
    <property type="entry name" value="CMD-like"/>
</dbReference>
<gene>
    <name evidence="2" type="ORF">BG61_33130</name>
</gene>
<dbReference type="PANTHER" id="PTHR34846">
    <property type="entry name" value="4-CARBOXYMUCONOLACTONE DECARBOXYLASE FAMILY PROTEIN (AFU_ORTHOLOGUE AFUA_6G11590)"/>
    <property type="match status" value="1"/>
</dbReference>
<feature type="domain" description="Carboxymuconolactone decarboxylase-like" evidence="1">
    <location>
        <begin position="39"/>
        <end position="115"/>
    </location>
</feature>
<keyword evidence="3" id="KW-1185">Reference proteome</keyword>
<dbReference type="AlphaFoldDB" id="A0A069PSM6"/>
<dbReference type="PANTHER" id="PTHR34846:SF11">
    <property type="entry name" value="4-CARBOXYMUCONOLACTONE DECARBOXYLASE FAMILY PROTEIN (AFU_ORTHOLOGUE AFUA_6G11590)"/>
    <property type="match status" value="1"/>
</dbReference>
<dbReference type="EMBL" id="JFHC01000006">
    <property type="protein sequence ID" value="KDR43738.1"/>
    <property type="molecule type" value="Genomic_DNA"/>
</dbReference>
<reference evidence="2 3" key="1">
    <citation type="submission" date="2014-03" db="EMBL/GenBank/DDBJ databases">
        <title>Draft Genome Sequences of Four Burkholderia Strains.</title>
        <authorList>
            <person name="Liu X.Y."/>
            <person name="Li C.X."/>
            <person name="Xu J.H."/>
        </authorList>
    </citation>
    <scope>NUCLEOTIDE SEQUENCE [LARGE SCALE GENOMIC DNA]</scope>
    <source>
        <strain evidence="2 3">DSM 50014</strain>
    </source>
</reference>
<dbReference type="SUPFAM" id="SSF69118">
    <property type="entry name" value="AhpD-like"/>
    <property type="match status" value="1"/>
</dbReference>
<dbReference type="InterPro" id="IPR029032">
    <property type="entry name" value="AhpD-like"/>
</dbReference>
<name>A0A069PSM6_9BURK</name>
<protein>
    <submittedName>
        <fullName evidence="2">Carboxymuconolactone decarboxylase</fullName>
    </submittedName>
</protein>
<dbReference type="STRING" id="60547.GCA_000751215_02463"/>
<sequence length="175" mass="19224">MARIELPEVSALNSAERTQYDRFPSNLTRALLGTSGCARGYLELGFALRATSLEPRHYELVILRVAALSSSAYERMQHLPPARQAGWSDADIRAIEGEAGGALDDAARALLAFVDECVRDVRVSTRTFDRSRTYFSEGALADAALLTGFYMMTARFLETLGVPLDDAPCDVLMTR</sequence>
<evidence type="ECO:0000313" key="3">
    <source>
        <dbReference type="Proteomes" id="UP000027466"/>
    </source>
</evidence>
<dbReference type="Pfam" id="PF02627">
    <property type="entry name" value="CMD"/>
    <property type="match status" value="1"/>
</dbReference>